<dbReference type="GO" id="GO:0046872">
    <property type="term" value="F:metal ion binding"/>
    <property type="evidence" value="ECO:0007669"/>
    <property type="project" value="UniProtKB-KW"/>
</dbReference>
<evidence type="ECO:0000256" key="13">
    <source>
        <dbReference type="RuleBase" id="RU003476"/>
    </source>
</evidence>
<comment type="catalytic activity">
    <reaction evidence="10">
        <text>NADPH + H2O = reduced beta-nicotinamide D-ribonucleotide + adenosine 2',5'-bisphosphate + 2 H(+)</text>
        <dbReference type="Rhea" id="RHEA:60820"/>
        <dbReference type="ChEBI" id="CHEBI:15377"/>
        <dbReference type="ChEBI" id="CHEBI:15378"/>
        <dbReference type="ChEBI" id="CHEBI:57783"/>
        <dbReference type="ChEBI" id="CHEBI:90832"/>
        <dbReference type="ChEBI" id="CHEBI:194156"/>
    </reaction>
    <physiologicalReaction direction="left-to-right" evidence="10">
        <dbReference type="Rhea" id="RHEA:60821"/>
    </physiologicalReaction>
</comment>
<dbReference type="Proteomes" id="UP001209878">
    <property type="component" value="Unassembled WGS sequence"/>
</dbReference>
<evidence type="ECO:0000256" key="10">
    <source>
        <dbReference type="ARBA" id="ARBA00047501"/>
    </source>
</evidence>
<organism evidence="15 16">
    <name type="scientific">Ridgeia piscesae</name>
    <name type="common">Tubeworm</name>
    <dbReference type="NCBI Taxonomy" id="27915"/>
    <lineage>
        <taxon>Eukaryota</taxon>
        <taxon>Metazoa</taxon>
        <taxon>Spiralia</taxon>
        <taxon>Lophotrochozoa</taxon>
        <taxon>Annelida</taxon>
        <taxon>Polychaeta</taxon>
        <taxon>Sedentaria</taxon>
        <taxon>Canalipalpata</taxon>
        <taxon>Sabellida</taxon>
        <taxon>Siboglinidae</taxon>
        <taxon>Ridgeia</taxon>
    </lineage>
</organism>
<dbReference type="AlphaFoldDB" id="A0AAD9NVI4"/>
<dbReference type="Pfam" id="PF09296">
    <property type="entry name" value="NUDIX-like"/>
    <property type="match status" value="1"/>
</dbReference>
<comment type="catalytic activity">
    <reaction evidence="12">
        <text>NADH + H2O = reduced beta-nicotinamide D-ribonucleotide + AMP + 2 H(+)</text>
        <dbReference type="Rhea" id="RHEA:48868"/>
        <dbReference type="ChEBI" id="CHEBI:15377"/>
        <dbReference type="ChEBI" id="CHEBI:15378"/>
        <dbReference type="ChEBI" id="CHEBI:57945"/>
        <dbReference type="ChEBI" id="CHEBI:90832"/>
        <dbReference type="ChEBI" id="CHEBI:456215"/>
        <dbReference type="EC" id="3.6.1.22"/>
    </reaction>
    <physiologicalReaction direction="left-to-right" evidence="12">
        <dbReference type="Rhea" id="RHEA:48869"/>
    </physiologicalReaction>
</comment>
<evidence type="ECO:0000256" key="3">
    <source>
        <dbReference type="ARBA" id="ARBA00009595"/>
    </source>
</evidence>
<dbReference type="InterPro" id="IPR015797">
    <property type="entry name" value="NUDIX_hydrolase-like_dom_sf"/>
</dbReference>
<dbReference type="GO" id="GO:0035529">
    <property type="term" value="F:NADH pyrophosphatase activity"/>
    <property type="evidence" value="ECO:0007669"/>
    <property type="project" value="TreeGrafter"/>
</dbReference>
<dbReference type="PROSITE" id="PS00893">
    <property type="entry name" value="NUDIX_BOX"/>
    <property type="match status" value="1"/>
</dbReference>
<name>A0AAD9NVI4_RIDPI</name>
<dbReference type="InterPro" id="IPR020084">
    <property type="entry name" value="NUDIX_hydrolase_CS"/>
</dbReference>
<dbReference type="PROSITE" id="PS51462">
    <property type="entry name" value="NUDIX"/>
    <property type="match status" value="1"/>
</dbReference>
<dbReference type="Pfam" id="PF00293">
    <property type="entry name" value="NUDIX"/>
    <property type="match status" value="1"/>
</dbReference>
<evidence type="ECO:0000256" key="9">
    <source>
        <dbReference type="ARBA" id="ARBA00023679"/>
    </source>
</evidence>
<comment type="cofactor">
    <cofactor evidence="2">
        <name>Zn(2+)</name>
        <dbReference type="ChEBI" id="CHEBI:29105"/>
    </cofactor>
</comment>
<dbReference type="FunFam" id="3.90.79.10:FF:000023">
    <property type="entry name" value="Peroxisomal NADH pyrophosphatase NUDT12"/>
    <property type="match status" value="1"/>
</dbReference>
<evidence type="ECO:0000256" key="6">
    <source>
        <dbReference type="ARBA" id="ARBA00022801"/>
    </source>
</evidence>
<dbReference type="EC" id="3.6.1.22" evidence="4"/>
<dbReference type="NCBIfam" id="NF001299">
    <property type="entry name" value="PRK00241.1"/>
    <property type="match status" value="1"/>
</dbReference>
<comment type="cofactor">
    <cofactor evidence="1">
        <name>Mg(2+)</name>
        <dbReference type="ChEBI" id="CHEBI:18420"/>
    </cofactor>
</comment>
<dbReference type="PANTHER" id="PTHR42904">
    <property type="entry name" value="NUDIX HYDROLASE, NUDC SUBFAMILY"/>
    <property type="match status" value="1"/>
</dbReference>
<evidence type="ECO:0000259" key="14">
    <source>
        <dbReference type="PROSITE" id="PS51462"/>
    </source>
</evidence>
<dbReference type="GO" id="GO:0005777">
    <property type="term" value="C:peroxisome"/>
    <property type="evidence" value="ECO:0007669"/>
    <property type="project" value="TreeGrafter"/>
</dbReference>
<reference evidence="15" key="1">
    <citation type="journal article" date="2023" name="Mol. Biol. Evol.">
        <title>Third-Generation Sequencing Reveals the Adaptive Role of the Epigenome in Three Deep-Sea Polychaetes.</title>
        <authorList>
            <person name="Perez M."/>
            <person name="Aroh O."/>
            <person name="Sun Y."/>
            <person name="Lan Y."/>
            <person name="Juniper S.K."/>
            <person name="Young C.R."/>
            <person name="Angers B."/>
            <person name="Qian P.Y."/>
        </authorList>
    </citation>
    <scope>NUCLEOTIDE SEQUENCE</scope>
    <source>
        <strain evidence="15">R07B-5</strain>
    </source>
</reference>
<evidence type="ECO:0000256" key="1">
    <source>
        <dbReference type="ARBA" id="ARBA00001946"/>
    </source>
</evidence>
<dbReference type="InterPro" id="IPR020476">
    <property type="entry name" value="Nudix_hydrolase"/>
</dbReference>
<dbReference type="InterPro" id="IPR000086">
    <property type="entry name" value="NUDIX_hydrolase_dom"/>
</dbReference>
<protein>
    <recommendedName>
        <fullName evidence="4">NAD(+) diphosphatase</fullName>
        <ecNumber evidence="4">3.6.1.22</ecNumber>
    </recommendedName>
</protein>
<evidence type="ECO:0000256" key="12">
    <source>
        <dbReference type="ARBA" id="ARBA00049264"/>
    </source>
</evidence>
<dbReference type="GO" id="GO:0019677">
    <property type="term" value="P:NAD+ catabolic process"/>
    <property type="evidence" value="ECO:0007669"/>
    <property type="project" value="TreeGrafter"/>
</dbReference>
<dbReference type="InterPro" id="IPR049734">
    <property type="entry name" value="NudC-like_C"/>
</dbReference>
<evidence type="ECO:0000256" key="11">
    <source>
        <dbReference type="ARBA" id="ARBA00049196"/>
    </source>
</evidence>
<keyword evidence="16" id="KW-1185">Reference proteome</keyword>
<evidence type="ECO:0000313" key="15">
    <source>
        <dbReference type="EMBL" id="KAK2181239.1"/>
    </source>
</evidence>
<evidence type="ECO:0000256" key="4">
    <source>
        <dbReference type="ARBA" id="ARBA00012381"/>
    </source>
</evidence>
<evidence type="ECO:0000256" key="5">
    <source>
        <dbReference type="ARBA" id="ARBA00022723"/>
    </source>
</evidence>
<dbReference type="Gene3D" id="3.90.79.20">
    <property type="match status" value="1"/>
</dbReference>
<keyword evidence="7" id="KW-0460">Magnesium</keyword>
<evidence type="ECO:0000256" key="7">
    <source>
        <dbReference type="ARBA" id="ARBA00022842"/>
    </source>
</evidence>
<keyword evidence="8" id="KW-0520">NAD</keyword>
<dbReference type="GO" id="GO:0005829">
    <property type="term" value="C:cytosol"/>
    <property type="evidence" value="ECO:0007669"/>
    <property type="project" value="TreeGrafter"/>
</dbReference>
<evidence type="ECO:0000256" key="2">
    <source>
        <dbReference type="ARBA" id="ARBA00001947"/>
    </source>
</evidence>
<keyword evidence="6 13" id="KW-0378">Hydrolase</keyword>
<feature type="domain" description="Nudix hydrolase" evidence="14">
    <location>
        <begin position="225"/>
        <end position="351"/>
    </location>
</feature>
<dbReference type="InterPro" id="IPR050241">
    <property type="entry name" value="NAD-cap_RNA_hydrolase_NudC"/>
</dbReference>
<dbReference type="InterPro" id="IPR015375">
    <property type="entry name" value="NADH_PPase-like_N"/>
</dbReference>
<comment type="catalytic activity">
    <reaction evidence="11">
        <text>NAD(+) + H2O = beta-nicotinamide D-ribonucleotide + AMP + 2 H(+)</text>
        <dbReference type="Rhea" id="RHEA:11800"/>
        <dbReference type="ChEBI" id="CHEBI:14649"/>
        <dbReference type="ChEBI" id="CHEBI:15377"/>
        <dbReference type="ChEBI" id="CHEBI:15378"/>
        <dbReference type="ChEBI" id="CHEBI:57540"/>
        <dbReference type="ChEBI" id="CHEBI:456215"/>
        <dbReference type="EC" id="3.6.1.22"/>
    </reaction>
    <physiologicalReaction direction="left-to-right" evidence="11">
        <dbReference type="Rhea" id="RHEA:11801"/>
    </physiologicalReaction>
</comment>
<keyword evidence="5" id="KW-0479">Metal-binding</keyword>
<sequence length="367" mass="41057">MGDKSTTKPAQNSPYVNTDDNVVNFMSDNPLNRLSHQRKDSTWLATTMAKESTRFVLFSNLHPVCIPAESRAHPAKASPSKQQHLLTVTHENIKSYLEEHEPVVVFLGISSQNTSPQGDSGKRSNSTQESSPAWFAVDATAMSLDQLKQFDSRVVLLAVYPGMMRIEPTDAAVYAQARALLAWHDRYRFCATCGCIATVEDAGYKRRCTNDDCRSLQGAHNTCYPRVDPTVIMAVSSVDQSRLLLGRGQKFPRSMWSCLAGFIEPGESIEDACRREVKEESGVCVGQVKYHSSQTWPMPSSLMIGCLAEALTSDITVDKTELDDARWFCREEVQQMMQRRHPQGLYLPPKQAIAHQLVLQWLKTANL</sequence>
<comment type="caution">
    <text evidence="15">The sequence shown here is derived from an EMBL/GenBank/DDBJ whole genome shotgun (WGS) entry which is preliminary data.</text>
</comment>
<dbReference type="EMBL" id="JAODUO010000405">
    <property type="protein sequence ID" value="KAK2181239.1"/>
    <property type="molecule type" value="Genomic_DNA"/>
</dbReference>
<comment type="similarity">
    <text evidence="3">Belongs to the Nudix hydrolase family. NudC subfamily.</text>
</comment>
<dbReference type="Gene3D" id="3.90.79.10">
    <property type="entry name" value="Nucleoside Triphosphate Pyrophosphohydrolase"/>
    <property type="match status" value="1"/>
</dbReference>
<accession>A0AAD9NVI4</accession>
<proteinExistence type="inferred from homology"/>
<gene>
    <name evidence="15" type="ORF">NP493_405g03009</name>
</gene>
<evidence type="ECO:0000313" key="16">
    <source>
        <dbReference type="Proteomes" id="UP001209878"/>
    </source>
</evidence>
<comment type="catalytic activity">
    <reaction evidence="9">
        <text>a 5'-end NAD(+)-phospho-ribonucleoside in mRNA + H2O = a 5'-end phospho-adenosine-phospho-ribonucleoside in mRNA + beta-nicotinamide D-ribonucleotide + 2 H(+)</text>
        <dbReference type="Rhea" id="RHEA:60876"/>
        <dbReference type="Rhea" id="RHEA-COMP:15698"/>
        <dbReference type="Rhea" id="RHEA-COMP:15719"/>
        <dbReference type="ChEBI" id="CHEBI:14649"/>
        <dbReference type="ChEBI" id="CHEBI:15377"/>
        <dbReference type="ChEBI" id="CHEBI:15378"/>
        <dbReference type="ChEBI" id="CHEBI:144029"/>
        <dbReference type="ChEBI" id="CHEBI:144051"/>
    </reaction>
    <physiologicalReaction direction="left-to-right" evidence="9">
        <dbReference type="Rhea" id="RHEA:60877"/>
    </physiologicalReaction>
</comment>
<dbReference type="PANTHER" id="PTHR42904:SF6">
    <property type="entry name" value="NAD-CAPPED RNA HYDROLASE NUDT12"/>
    <property type="match status" value="1"/>
</dbReference>
<dbReference type="SUPFAM" id="SSF55811">
    <property type="entry name" value="Nudix"/>
    <property type="match status" value="1"/>
</dbReference>
<dbReference type="CDD" id="cd03429">
    <property type="entry name" value="NUDIX_NADH_pyrophosphatase_Nudt13"/>
    <property type="match status" value="1"/>
</dbReference>
<dbReference type="GO" id="GO:0006742">
    <property type="term" value="P:NADP+ catabolic process"/>
    <property type="evidence" value="ECO:0007669"/>
    <property type="project" value="TreeGrafter"/>
</dbReference>
<evidence type="ECO:0000256" key="8">
    <source>
        <dbReference type="ARBA" id="ARBA00023027"/>
    </source>
</evidence>
<dbReference type="PRINTS" id="PR00502">
    <property type="entry name" value="NUDIXFAMILY"/>
</dbReference>